<dbReference type="AlphaFoldDB" id="A9V998"/>
<dbReference type="FunFam" id="3.30.70.330:FF:002290">
    <property type="match status" value="1"/>
</dbReference>
<dbReference type="PANTHER" id="PTHR13112:SF0">
    <property type="entry name" value="FI21285P1"/>
    <property type="match status" value="1"/>
</dbReference>
<dbReference type="InterPro" id="IPR012677">
    <property type="entry name" value="Nucleotide-bd_a/b_plait_sf"/>
</dbReference>
<comment type="similarity">
    <text evidence="2">Belongs to the RENT3 family.</text>
</comment>
<evidence type="ECO:0000313" key="7">
    <source>
        <dbReference type="EMBL" id="EDQ85824.1"/>
    </source>
</evidence>
<dbReference type="GO" id="GO:0045727">
    <property type="term" value="P:positive regulation of translation"/>
    <property type="evidence" value="ECO:0000318"/>
    <property type="project" value="GO_Central"/>
</dbReference>
<dbReference type="eggNOG" id="KOG1295">
    <property type="taxonomic scope" value="Eukaryota"/>
</dbReference>
<dbReference type="GO" id="GO:0003729">
    <property type="term" value="F:mRNA binding"/>
    <property type="evidence" value="ECO:0000318"/>
    <property type="project" value="GO_Central"/>
</dbReference>
<feature type="region of interest" description="Disordered" evidence="5">
    <location>
        <begin position="180"/>
        <end position="402"/>
    </location>
</feature>
<dbReference type="PANTHER" id="PTHR13112">
    <property type="entry name" value="UPF3 REGULATOR OF NONSENSE TRANSCRIPTS-LIKE PROTEIN"/>
    <property type="match status" value="1"/>
</dbReference>
<evidence type="ECO:0000256" key="4">
    <source>
        <dbReference type="ARBA" id="ARBA00023242"/>
    </source>
</evidence>
<dbReference type="GO" id="GO:0005730">
    <property type="term" value="C:nucleolus"/>
    <property type="evidence" value="ECO:0000318"/>
    <property type="project" value="GO_Central"/>
</dbReference>
<dbReference type="InterPro" id="IPR039722">
    <property type="entry name" value="Upf3"/>
</dbReference>
<feature type="compositionally biased region" description="Low complexity" evidence="5">
    <location>
        <begin position="233"/>
        <end position="262"/>
    </location>
</feature>
<feature type="compositionally biased region" description="Gly residues" evidence="5">
    <location>
        <begin position="379"/>
        <end position="389"/>
    </location>
</feature>
<dbReference type="Proteomes" id="UP000001357">
    <property type="component" value="Unassembled WGS sequence"/>
</dbReference>
<dbReference type="RefSeq" id="XP_001749303.1">
    <property type="nucleotide sequence ID" value="XM_001749251.1"/>
</dbReference>
<comment type="subcellular location">
    <subcellularLocation>
        <location evidence="1">Nucleus</location>
    </subcellularLocation>
</comment>
<dbReference type="Gene3D" id="3.30.70.330">
    <property type="match status" value="1"/>
</dbReference>
<dbReference type="InterPro" id="IPR035979">
    <property type="entry name" value="RBD_domain_sf"/>
</dbReference>
<dbReference type="EMBL" id="CH991570">
    <property type="protein sequence ID" value="EDQ85824.1"/>
    <property type="molecule type" value="Genomic_DNA"/>
</dbReference>
<accession>A9V998</accession>
<evidence type="ECO:0000256" key="2">
    <source>
        <dbReference type="ARBA" id="ARBA00005991"/>
    </source>
</evidence>
<gene>
    <name evidence="7" type="ORF">MONBRDRAFT_38659</name>
</gene>
<dbReference type="Pfam" id="PF03467">
    <property type="entry name" value="Smg4_UPF3"/>
    <property type="match status" value="1"/>
</dbReference>
<dbReference type="SUPFAM" id="SSF54928">
    <property type="entry name" value="RNA-binding domain, RBD"/>
    <property type="match status" value="1"/>
</dbReference>
<organism evidence="7 8">
    <name type="scientific">Monosiga brevicollis</name>
    <name type="common">Choanoflagellate</name>
    <dbReference type="NCBI Taxonomy" id="81824"/>
    <lineage>
        <taxon>Eukaryota</taxon>
        <taxon>Choanoflagellata</taxon>
        <taxon>Craspedida</taxon>
        <taxon>Salpingoecidae</taxon>
        <taxon>Monosiga</taxon>
    </lineage>
</organism>
<feature type="compositionally biased region" description="Basic and acidic residues" evidence="5">
    <location>
        <begin position="349"/>
        <end position="362"/>
    </location>
</feature>
<name>A9V998_MONBE</name>
<evidence type="ECO:0000256" key="1">
    <source>
        <dbReference type="ARBA" id="ARBA00004123"/>
    </source>
</evidence>
<feature type="compositionally biased region" description="Low complexity" evidence="5">
    <location>
        <begin position="364"/>
        <end position="378"/>
    </location>
</feature>
<evidence type="ECO:0000256" key="5">
    <source>
        <dbReference type="SAM" id="MobiDB-lite"/>
    </source>
</evidence>
<keyword evidence="4" id="KW-0539">Nucleus</keyword>
<reference evidence="7 8" key="1">
    <citation type="journal article" date="2008" name="Nature">
        <title>The genome of the choanoflagellate Monosiga brevicollis and the origin of metazoans.</title>
        <authorList>
            <consortium name="JGI Sequencing"/>
            <person name="King N."/>
            <person name="Westbrook M.J."/>
            <person name="Young S.L."/>
            <person name="Kuo A."/>
            <person name="Abedin M."/>
            <person name="Chapman J."/>
            <person name="Fairclough S."/>
            <person name="Hellsten U."/>
            <person name="Isogai Y."/>
            <person name="Letunic I."/>
            <person name="Marr M."/>
            <person name="Pincus D."/>
            <person name="Putnam N."/>
            <person name="Rokas A."/>
            <person name="Wright K.J."/>
            <person name="Zuzow R."/>
            <person name="Dirks W."/>
            <person name="Good M."/>
            <person name="Goodstein D."/>
            <person name="Lemons D."/>
            <person name="Li W."/>
            <person name="Lyons J.B."/>
            <person name="Morris A."/>
            <person name="Nichols S."/>
            <person name="Richter D.J."/>
            <person name="Salamov A."/>
            <person name="Bork P."/>
            <person name="Lim W.A."/>
            <person name="Manning G."/>
            <person name="Miller W.T."/>
            <person name="McGinnis W."/>
            <person name="Shapiro H."/>
            <person name="Tjian R."/>
            <person name="Grigoriev I.V."/>
            <person name="Rokhsar D."/>
        </authorList>
    </citation>
    <scope>NUCLEOTIDE SEQUENCE [LARGE SCALE GENOMIC DNA]</scope>
    <source>
        <strain evidence="8">MX1 / ATCC 50154</strain>
    </source>
</reference>
<dbReference type="OMA" id="QYKPGKV"/>
<feature type="compositionally biased region" description="Basic and acidic residues" evidence="5">
    <location>
        <begin position="331"/>
        <end position="341"/>
    </location>
</feature>
<dbReference type="GeneID" id="5894649"/>
<proteinExistence type="inferred from homology"/>
<evidence type="ECO:0000313" key="8">
    <source>
        <dbReference type="Proteomes" id="UP000001357"/>
    </source>
</evidence>
<evidence type="ECO:0000259" key="6">
    <source>
        <dbReference type="Pfam" id="PF03467"/>
    </source>
</evidence>
<dbReference type="CDD" id="cd12455">
    <property type="entry name" value="RRM_like_Smg4_UPF3"/>
    <property type="match status" value="1"/>
</dbReference>
<protein>
    <recommendedName>
        <fullName evidence="6">UPF3 domain-containing protein</fullName>
    </recommendedName>
</protein>
<dbReference type="GO" id="GO:0000184">
    <property type="term" value="P:nuclear-transcribed mRNA catabolic process, nonsense-mediated decay"/>
    <property type="evidence" value="ECO:0000318"/>
    <property type="project" value="GO_Central"/>
</dbReference>
<dbReference type="KEGG" id="mbr:MONBRDRAFT_38659"/>
<dbReference type="STRING" id="81824.A9V998"/>
<evidence type="ECO:0000256" key="3">
    <source>
        <dbReference type="ARBA" id="ARBA00023161"/>
    </source>
</evidence>
<dbReference type="InterPro" id="IPR005120">
    <property type="entry name" value="UPF3_dom"/>
</dbReference>
<dbReference type="InParanoid" id="A9V998"/>
<feature type="domain" description="UPF3" evidence="6">
    <location>
        <begin position="17"/>
        <end position="171"/>
    </location>
</feature>
<dbReference type="GO" id="GO:0005737">
    <property type="term" value="C:cytoplasm"/>
    <property type="evidence" value="ECO:0000318"/>
    <property type="project" value="GO_Central"/>
</dbReference>
<sequence>MADKKKRTTKASKAPKENLRLVIRRLPPKLPEEIMMRLLAPYQQFFSNFYFVVGDPTLEKNCFARAYVKFNNRDAMLHFARGFDGHLFKGQDGSEHRARVECAPFADVPPKKAPDPLQGTIEDDPDYKRFLEERDAKPEALPSAEEWLKEHEAQLAELADPADATPLQAFVGLKLEEKAKAKRAERRSKAKAKDKVKASKASANTHHDKETKKKMWTTTDKAQVSFAERVSASKKAAAEQAKTKAKGNSSHSGSGSKKSNVSLPPPTPTPTKILTKPSSARNASASDKSKSKQEGPSAPASNTPGQLVLPAPTAQAPTQSSRPAAGAGANNKRDEASTDKSRGRRQKRPDRATYKPPSERHAARLAAEGAGDAAPKAPGGRGSGSGGRGGGRRGGRSRGSAA</sequence>
<feature type="compositionally biased region" description="Basic residues" evidence="5">
    <location>
        <begin position="180"/>
        <end position="190"/>
    </location>
</feature>
<keyword evidence="8" id="KW-1185">Reference proteome</keyword>
<keyword evidence="3" id="KW-0866">Nonsense-mediated mRNA decay</keyword>